<protein>
    <submittedName>
        <fullName evidence="1">Uncharacterized protein</fullName>
    </submittedName>
</protein>
<organism evidence="1 2">
    <name type="scientific">Streptomyces phage SparkleGoddess</name>
    <dbReference type="NCBI Taxonomy" id="2283305"/>
    <lineage>
        <taxon>Viruses</taxon>
        <taxon>Duplodnaviria</taxon>
        <taxon>Heunggongvirae</taxon>
        <taxon>Uroviricota</taxon>
        <taxon>Caudoviricetes</taxon>
        <taxon>Stanwilliamsviridae</taxon>
        <taxon>Loccivirinae</taxon>
        <taxon>Gilsonvirus</taxon>
        <taxon>Gilsonvirus comrade</taxon>
    </lineage>
</organism>
<reference evidence="1 2" key="1">
    <citation type="submission" date="2018-07" db="EMBL/GenBank/DDBJ databases">
        <authorList>
            <person name="Dixon J."/>
            <person name="Knudsen H.R."/>
            <person name="Rock W."/>
            <person name="Scott A.N."/>
            <person name="Walsdorf S.L."/>
            <person name="Layton S.R."/>
            <person name="Nayek S."/>
            <person name="Kim T."/>
            <person name="Hughes L.E."/>
            <person name="Garlena R.A."/>
            <person name="Russell D.A."/>
            <person name="Pope W.H."/>
            <person name="Jacobs-Sera D."/>
            <person name="Hatfull G.F."/>
        </authorList>
    </citation>
    <scope>NUCLEOTIDE SEQUENCE [LARGE SCALE GENOMIC DNA]</scope>
</reference>
<gene>
    <name evidence="1" type="primary">221</name>
    <name evidence="1" type="ORF">SEA_SPARKLEGODDESS_221</name>
</gene>
<dbReference type="Proteomes" id="UP000259914">
    <property type="component" value="Segment"/>
</dbReference>
<name>A0A345MEB9_9CAUD</name>
<evidence type="ECO:0000313" key="2">
    <source>
        <dbReference type="Proteomes" id="UP000259914"/>
    </source>
</evidence>
<proteinExistence type="predicted"/>
<accession>A0A345MEB9</accession>
<sequence>MPEVYDYDDESQDVFVESDSPVDSIYIPDGLTDF</sequence>
<evidence type="ECO:0000313" key="1">
    <source>
        <dbReference type="EMBL" id="AXH68900.1"/>
    </source>
</evidence>
<dbReference type="EMBL" id="MH590589">
    <property type="protein sequence ID" value="AXH68900.1"/>
    <property type="molecule type" value="Genomic_DNA"/>
</dbReference>